<evidence type="ECO:0000313" key="9">
    <source>
        <dbReference type="Proteomes" id="UP000320672"/>
    </source>
</evidence>
<comment type="subcellular location">
    <subcellularLocation>
        <location evidence="1">Cell membrane</location>
        <topology evidence="1">Multi-pass membrane protein</topology>
    </subcellularLocation>
</comment>
<feature type="transmembrane region" description="Helical" evidence="6">
    <location>
        <begin position="235"/>
        <end position="257"/>
    </location>
</feature>
<dbReference type="RefSeq" id="WP_145352896.1">
    <property type="nucleotide sequence ID" value="NZ_CP036262.1"/>
</dbReference>
<dbReference type="PANTHER" id="PTHR33406:SF12">
    <property type="entry name" value="BLR2997 PROTEIN"/>
    <property type="match status" value="1"/>
</dbReference>
<evidence type="ECO:0000259" key="7">
    <source>
        <dbReference type="PROSITE" id="PS50156"/>
    </source>
</evidence>
<accession>A0A517MJF0</accession>
<proteinExistence type="predicted"/>
<keyword evidence="9" id="KW-1185">Reference proteome</keyword>
<dbReference type="InterPro" id="IPR000731">
    <property type="entry name" value="SSD"/>
</dbReference>
<protein>
    <submittedName>
        <fullName evidence="8">MMPL family protein</fullName>
    </submittedName>
</protein>
<dbReference type="Proteomes" id="UP000320672">
    <property type="component" value="Chromosome"/>
</dbReference>
<organism evidence="8 9">
    <name type="scientific">Roseimaritima multifibrata</name>
    <dbReference type="NCBI Taxonomy" id="1930274"/>
    <lineage>
        <taxon>Bacteria</taxon>
        <taxon>Pseudomonadati</taxon>
        <taxon>Planctomycetota</taxon>
        <taxon>Planctomycetia</taxon>
        <taxon>Pirellulales</taxon>
        <taxon>Pirellulaceae</taxon>
        <taxon>Roseimaritima</taxon>
    </lineage>
</organism>
<dbReference type="KEGG" id="rml:FF011L_37540"/>
<sequence length="778" mass="84213">MKSEQSATDAADHDGAQLPVSHHRIPRYRQSAFWIVTVAVLCAPLVAYGAIGALRNTSNDPRQWLPQGFEETDRYDLFQSQFGNDEIAVVSWPGCTLDDPRLPQLSSALVASPFFDRALTGTEIYQQLTAPPLNFSSAGARVRLGGFLVGPDGQSTCMVLSTSLEGQSDRSAAVAEIRRLAKTEVGLDESELRLAGPTVDAAAIDAESRKLLFQLAGFSAALSLLIATYRLKSLAMALMILCVAGYSTGLTLAILYFGGGQMNLLMTMLPPLIYVLSISSAVHLVNYYRDAAANPKIRNVLSTAVQQSRLPCLLAASTTAIGLASLVLSKIGPIRMFGLYSALGVLVGLVLLFTLLPAALKLFPPKVGAPKLPVGQRHRIASTLVGFILRRHGWVLTACLALMLFCGSALPSIRSTVKLQDRFLPESDAIQDYQWLEETIGPMVPLEIVVRFRRDDPRDRVQRMRVVAAVQRQIHSVDEPVSTMSAVNLLPAATSGGGVRQVVARQMINQPSTKTELMDAHFLAETNSEQLWRITVRANAIGDLDYGRFSETLRRVVDPVLEEAEVSGTYTGVIPLIYKAQRQLLTDLFRSFLAAFAVIAVVLVVVLRSLSAALLAMIPNLFPAVAIFGGIEWINIPVQIGSVMTASAALGIAVDDTVHFLTWFRRGSQQGVSRPNALRQAYYHCSGAMAHTTMICAGGLIVFAASSFVPILHFAWLMVTLLLAALIGDLFLLPSILAGPLGRCFESHSAKPVDKPADSPRVLPAKTARRGHPITNLE</sequence>
<feature type="domain" description="SSD" evidence="7">
    <location>
        <begin position="247"/>
        <end position="362"/>
    </location>
</feature>
<dbReference type="SUPFAM" id="SSF82866">
    <property type="entry name" value="Multidrug efflux transporter AcrB transmembrane domain"/>
    <property type="match status" value="2"/>
</dbReference>
<dbReference type="Pfam" id="PF03176">
    <property type="entry name" value="MMPL"/>
    <property type="match status" value="2"/>
</dbReference>
<feature type="transmembrane region" description="Helical" evidence="6">
    <location>
        <begin position="394"/>
        <end position="413"/>
    </location>
</feature>
<feature type="transmembrane region" description="Helical" evidence="6">
    <location>
        <begin position="32"/>
        <end position="54"/>
    </location>
</feature>
<feature type="transmembrane region" description="Helical" evidence="6">
    <location>
        <begin position="269"/>
        <end position="288"/>
    </location>
</feature>
<dbReference type="GO" id="GO:0005886">
    <property type="term" value="C:plasma membrane"/>
    <property type="evidence" value="ECO:0007669"/>
    <property type="project" value="UniProtKB-SubCell"/>
</dbReference>
<keyword evidence="5 6" id="KW-0472">Membrane</keyword>
<dbReference type="PROSITE" id="PS50156">
    <property type="entry name" value="SSD"/>
    <property type="match status" value="1"/>
</dbReference>
<evidence type="ECO:0000313" key="8">
    <source>
        <dbReference type="EMBL" id="QDS94970.1"/>
    </source>
</evidence>
<name>A0A517MJF0_9BACT</name>
<dbReference type="InterPro" id="IPR004869">
    <property type="entry name" value="MMPL_dom"/>
</dbReference>
<evidence type="ECO:0000256" key="2">
    <source>
        <dbReference type="ARBA" id="ARBA00022475"/>
    </source>
</evidence>
<feature type="transmembrane region" description="Helical" evidence="6">
    <location>
        <begin position="681"/>
        <end position="705"/>
    </location>
</feature>
<gene>
    <name evidence="8" type="ORF">FF011L_37540</name>
</gene>
<dbReference type="AlphaFoldDB" id="A0A517MJF0"/>
<keyword evidence="3 6" id="KW-0812">Transmembrane</keyword>
<dbReference type="PANTHER" id="PTHR33406">
    <property type="entry name" value="MEMBRANE PROTEIN MJ1562-RELATED"/>
    <property type="match status" value="1"/>
</dbReference>
<keyword evidence="2" id="KW-1003">Cell membrane</keyword>
<dbReference type="InterPro" id="IPR050545">
    <property type="entry name" value="Mycobact_MmpL"/>
</dbReference>
<feature type="transmembrane region" description="Helical" evidence="6">
    <location>
        <begin position="340"/>
        <end position="360"/>
    </location>
</feature>
<reference evidence="8 9" key="1">
    <citation type="submission" date="2019-02" db="EMBL/GenBank/DDBJ databases">
        <title>Deep-cultivation of Planctomycetes and their phenomic and genomic characterization uncovers novel biology.</title>
        <authorList>
            <person name="Wiegand S."/>
            <person name="Jogler M."/>
            <person name="Boedeker C."/>
            <person name="Pinto D."/>
            <person name="Vollmers J."/>
            <person name="Rivas-Marin E."/>
            <person name="Kohn T."/>
            <person name="Peeters S.H."/>
            <person name="Heuer A."/>
            <person name="Rast P."/>
            <person name="Oberbeckmann S."/>
            <person name="Bunk B."/>
            <person name="Jeske O."/>
            <person name="Meyerdierks A."/>
            <person name="Storesund J.E."/>
            <person name="Kallscheuer N."/>
            <person name="Luecker S."/>
            <person name="Lage O.M."/>
            <person name="Pohl T."/>
            <person name="Merkel B.J."/>
            <person name="Hornburger P."/>
            <person name="Mueller R.-W."/>
            <person name="Bruemmer F."/>
            <person name="Labrenz M."/>
            <person name="Spormann A.M."/>
            <person name="Op den Camp H."/>
            <person name="Overmann J."/>
            <person name="Amann R."/>
            <person name="Jetten M.S.M."/>
            <person name="Mascher T."/>
            <person name="Medema M.H."/>
            <person name="Devos D.P."/>
            <person name="Kaster A.-K."/>
            <person name="Ovreas L."/>
            <person name="Rohde M."/>
            <person name="Galperin M.Y."/>
            <person name="Jogler C."/>
        </authorList>
    </citation>
    <scope>NUCLEOTIDE SEQUENCE [LARGE SCALE GENOMIC DNA]</scope>
    <source>
        <strain evidence="8 9">FF011L</strain>
    </source>
</reference>
<evidence type="ECO:0000256" key="5">
    <source>
        <dbReference type="ARBA" id="ARBA00023136"/>
    </source>
</evidence>
<feature type="transmembrane region" description="Helical" evidence="6">
    <location>
        <begin position="711"/>
        <end position="733"/>
    </location>
</feature>
<feature type="transmembrane region" description="Helical" evidence="6">
    <location>
        <begin position="588"/>
        <end position="607"/>
    </location>
</feature>
<keyword evidence="4 6" id="KW-1133">Transmembrane helix</keyword>
<dbReference type="OrthoDB" id="2112773at2"/>
<dbReference type="Gene3D" id="1.20.1640.10">
    <property type="entry name" value="Multidrug efflux transporter AcrB transmembrane domain"/>
    <property type="match status" value="2"/>
</dbReference>
<evidence type="ECO:0000256" key="3">
    <source>
        <dbReference type="ARBA" id="ARBA00022692"/>
    </source>
</evidence>
<dbReference type="EMBL" id="CP036262">
    <property type="protein sequence ID" value="QDS94970.1"/>
    <property type="molecule type" value="Genomic_DNA"/>
</dbReference>
<feature type="transmembrane region" description="Helical" evidence="6">
    <location>
        <begin position="613"/>
        <end position="634"/>
    </location>
</feature>
<evidence type="ECO:0000256" key="1">
    <source>
        <dbReference type="ARBA" id="ARBA00004651"/>
    </source>
</evidence>
<evidence type="ECO:0000256" key="6">
    <source>
        <dbReference type="SAM" id="Phobius"/>
    </source>
</evidence>
<evidence type="ECO:0000256" key="4">
    <source>
        <dbReference type="ARBA" id="ARBA00022989"/>
    </source>
</evidence>